<protein>
    <submittedName>
        <fullName evidence="1">Uncharacterized protein</fullName>
    </submittedName>
</protein>
<gene>
    <name evidence="1" type="ORF">GCM10011400_05710</name>
</gene>
<reference evidence="2" key="1">
    <citation type="journal article" date="2019" name="Int. J. Syst. Evol. Microbiol.">
        <title>The Global Catalogue of Microorganisms (GCM) 10K type strain sequencing project: providing services to taxonomists for standard genome sequencing and annotation.</title>
        <authorList>
            <consortium name="The Broad Institute Genomics Platform"/>
            <consortium name="The Broad Institute Genome Sequencing Center for Infectious Disease"/>
            <person name="Wu L."/>
            <person name="Ma J."/>
        </authorList>
    </citation>
    <scope>NUCLEOTIDE SEQUENCE [LARGE SCALE GENOMIC DNA]</scope>
    <source>
        <strain evidence="2">CGMCC 1.15103</strain>
    </source>
</reference>
<evidence type="ECO:0000313" key="1">
    <source>
        <dbReference type="EMBL" id="GGC22170.1"/>
    </source>
</evidence>
<keyword evidence="2" id="KW-1185">Reference proteome</keyword>
<dbReference type="Proteomes" id="UP000602004">
    <property type="component" value="Unassembled WGS sequence"/>
</dbReference>
<dbReference type="EMBL" id="BMHL01000001">
    <property type="protein sequence ID" value="GGC22170.1"/>
    <property type="molecule type" value="Genomic_DNA"/>
</dbReference>
<name>A0ABQ1LBA2_9BURK</name>
<organism evidence="1 2">
    <name type="scientific">Paraburkholderia caffeinilytica</name>
    <dbReference type="NCBI Taxonomy" id="1761016"/>
    <lineage>
        <taxon>Bacteria</taxon>
        <taxon>Pseudomonadati</taxon>
        <taxon>Pseudomonadota</taxon>
        <taxon>Betaproteobacteria</taxon>
        <taxon>Burkholderiales</taxon>
        <taxon>Burkholderiaceae</taxon>
        <taxon>Paraburkholderia</taxon>
    </lineage>
</organism>
<proteinExistence type="predicted"/>
<sequence length="175" mass="19086">MLSSKRTRYTFAVAAANNGGPGLAAWSCCPSRARKGAGLSSHAYIFQWAGLGKETRERLPGWDNNRSANFAMCPLTPSVSECRAIQEHTGNRTMTKSVQASHTRKPRGTYTLKELDVRRVAKEAAALIARHQAQFANLAALARTIQTYMPTGKKHQSDYGLLASALADSAENYRA</sequence>
<comment type="caution">
    <text evidence="1">The sequence shown here is derived from an EMBL/GenBank/DDBJ whole genome shotgun (WGS) entry which is preliminary data.</text>
</comment>
<accession>A0ABQ1LBA2</accession>
<evidence type="ECO:0000313" key="2">
    <source>
        <dbReference type="Proteomes" id="UP000602004"/>
    </source>
</evidence>